<evidence type="ECO:0000256" key="2">
    <source>
        <dbReference type="ARBA" id="ARBA00022723"/>
    </source>
</evidence>
<name>A0A0S7BI02_9CHLR</name>
<keyword evidence="7" id="KW-1185">Reference proteome</keyword>
<organism evidence="6">
    <name type="scientific">Longilinea arvoryzae</name>
    <dbReference type="NCBI Taxonomy" id="360412"/>
    <lineage>
        <taxon>Bacteria</taxon>
        <taxon>Bacillati</taxon>
        <taxon>Chloroflexota</taxon>
        <taxon>Anaerolineae</taxon>
        <taxon>Anaerolineales</taxon>
        <taxon>Anaerolineaceae</taxon>
        <taxon>Longilinea</taxon>
    </lineage>
</organism>
<dbReference type="Gene3D" id="3.60.15.10">
    <property type="entry name" value="Ribonuclease Z/Hydroxyacylglutathione hydrolase-like"/>
    <property type="match status" value="1"/>
</dbReference>
<dbReference type="GO" id="GO:0016787">
    <property type="term" value="F:hydrolase activity"/>
    <property type="evidence" value="ECO:0007669"/>
    <property type="project" value="UniProtKB-KW"/>
</dbReference>
<protein>
    <submittedName>
        <fullName evidence="6">Zn-dependent hydrolase, including glyoxylase</fullName>
    </submittedName>
</protein>
<evidence type="ECO:0000256" key="3">
    <source>
        <dbReference type="ARBA" id="ARBA00022801"/>
    </source>
</evidence>
<dbReference type="GO" id="GO:0046872">
    <property type="term" value="F:metal ion binding"/>
    <property type="evidence" value="ECO:0007669"/>
    <property type="project" value="UniProtKB-KW"/>
</dbReference>
<dbReference type="InterPro" id="IPR036866">
    <property type="entry name" value="RibonucZ/Hydroxyglut_hydro"/>
</dbReference>
<accession>A0A0S7BI02</accession>
<dbReference type="InterPro" id="IPR001279">
    <property type="entry name" value="Metallo-B-lactamas"/>
</dbReference>
<dbReference type="Proteomes" id="UP000055060">
    <property type="component" value="Unassembled WGS sequence"/>
</dbReference>
<proteinExistence type="predicted"/>
<sequence>MSLEIFAFVLGPISNNTYIIRDSQTGEAAIIDPALGSQKVLAAVQKHGWNLSQIWITHAHIDHFTGINQIYAAYTPALPVGLHALDLPLYHNVDLNGARAFGFNLETPPEPTIFFEQGQILSLGDSRLEVRFTPGHTPGHVVFYSPSDGVVFCGDVLFRGSVGRTDLFGGSHTQLMASIRARILSLPAQTRLLSGHGEETTVGDEIRDNPFL</sequence>
<evidence type="ECO:0000313" key="7">
    <source>
        <dbReference type="Proteomes" id="UP000055060"/>
    </source>
</evidence>
<dbReference type="InterPro" id="IPR051453">
    <property type="entry name" value="MBL_Glyoxalase_II"/>
</dbReference>
<dbReference type="PANTHER" id="PTHR46233">
    <property type="entry name" value="HYDROXYACYLGLUTATHIONE HYDROLASE GLOC"/>
    <property type="match status" value="1"/>
</dbReference>
<dbReference type="SUPFAM" id="SSF56281">
    <property type="entry name" value="Metallo-hydrolase/oxidoreductase"/>
    <property type="match status" value="1"/>
</dbReference>
<evidence type="ECO:0000256" key="4">
    <source>
        <dbReference type="ARBA" id="ARBA00022833"/>
    </source>
</evidence>
<keyword evidence="2" id="KW-0479">Metal-binding</keyword>
<dbReference type="EMBL" id="DF967972">
    <property type="protein sequence ID" value="GAP15225.1"/>
    <property type="molecule type" value="Genomic_DNA"/>
</dbReference>
<evidence type="ECO:0000256" key="1">
    <source>
        <dbReference type="ARBA" id="ARBA00001947"/>
    </source>
</evidence>
<dbReference type="OrthoDB" id="9802248at2"/>
<dbReference type="STRING" id="360412.LARV_03009"/>
<dbReference type="RefSeq" id="WP_075074412.1">
    <property type="nucleotide sequence ID" value="NZ_DF967972.1"/>
</dbReference>
<evidence type="ECO:0000313" key="6">
    <source>
        <dbReference type="EMBL" id="GAP15225.1"/>
    </source>
</evidence>
<keyword evidence="3 6" id="KW-0378">Hydrolase</keyword>
<dbReference type="SMART" id="SM00849">
    <property type="entry name" value="Lactamase_B"/>
    <property type="match status" value="1"/>
</dbReference>
<dbReference type="PANTHER" id="PTHR46233:SF3">
    <property type="entry name" value="HYDROXYACYLGLUTATHIONE HYDROLASE GLOC"/>
    <property type="match status" value="1"/>
</dbReference>
<feature type="domain" description="Metallo-beta-lactamase" evidence="5">
    <location>
        <begin position="14"/>
        <end position="196"/>
    </location>
</feature>
<keyword evidence="4" id="KW-0862">Zinc</keyword>
<reference evidence="6" key="1">
    <citation type="submission" date="2015-07" db="EMBL/GenBank/DDBJ databases">
        <title>Draft Genome Sequences of Anaerolinea thermolimosa IMO-1, Bellilinea caldifistulae GOMI-1, Leptolinea tardivitalis YMTK-2, Levilinea saccharolytica KIBI-1,Longilinea arvoryzae KOME-1, Previously Described as Members of the Anaerolineaceae (Chloroflexi).</title>
        <authorList>
            <person name="Sekiguchi Y."/>
            <person name="Ohashi A."/>
            <person name="Matsuura N."/>
            <person name="Tourlousse M.D."/>
        </authorList>
    </citation>
    <scope>NUCLEOTIDE SEQUENCE [LARGE SCALE GENOMIC DNA]</scope>
    <source>
        <strain evidence="6">KOME-1</strain>
    </source>
</reference>
<gene>
    <name evidence="6" type="ORF">LARV_03009</name>
</gene>
<dbReference type="Pfam" id="PF00753">
    <property type="entry name" value="Lactamase_B"/>
    <property type="match status" value="1"/>
</dbReference>
<dbReference type="AlphaFoldDB" id="A0A0S7BI02"/>
<evidence type="ECO:0000259" key="5">
    <source>
        <dbReference type="SMART" id="SM00849"/>
    </source>
</evidence>
<comment type="cofactor">
    <cofactor evidence="1">
        <name>Zn(2+)</name>
        <dbReference type="ChEBI" id="CHEBI:29105"/>
    </cofactor>
</comment>